<reference evidence="1 2" key="1">
    <citation type="submission" date="2019-06" db="EMBL/GenBank/DDBJ databases">
        <title>Complete genome of Dickeya zeae PL65.</title>
        <authorList>
            <person name="Boluk G."/>
            <person name="Arif M."/>
        </authorList>
    </citation>
    <scope>NUCLEOTIDE SEQUENCE [LARGE SCALE GENOMIC DNA]</scope>
    <source>
        <strain evidence="1 2">PL65</strain>
    </source>
</reference>
<evidence type="ECO:0000313" key="2">
    <source>
        <dbReference type="Proteomes" id="UP000824976"/>
    </source>
</evidence>
<dbReference type="Proteomes" id="UP000824976">
    <property type="component" value="Chromosome"/>
</dbReference>
<organism evidence="1 2">
    <name type="scientific">Dickeya zeae</name>
    <dbReference type="NCBI Taxonomy" id="204042"/>
    <lineage>
        <taxon>Bacteria</taxon>
        <taxon>Pseudomonadati</taxon>
        <taxon>Pseudomonadota</taxon>
        <taxon>Gammaproteobacteria</taxon>
        <taxon>Enterobacterales</taxon>
        <taxon>Pectobacteriaceae</taxon>
        <taxon>Dickeya</taxon>
    </lineage>
</organism>
<keyword evidence="2" id="KW-1185">Reference proteome</keyword>
<evidence type="ECO:0000313" key="1">
    <source>
        <dbReference type="EMBL" id="QYM93158.1"/>
    </source>
</evidence>
<evidence type="ECO:0008006" key="3">
    <source>
        <dbReference type="Google" id="ProtNLM"/>
    </source>
</evidence>
<dbReference type="RefSeq" id="WP_220177138.1">
    <property type="nucleotide sequence ID" value="NZ_CP040817.1"/>
</dbReference>
<accession>A0ABX8W2V7</accession>
<dbReference type="EMBL" id="CP040817">
    <property type="protein sequence ID" value="QYM93158.1"/>
    <property type="molecule type" value="Genomic_DNA"/>
</dbReference>
<proteinExistence type="predicted"/>
<name>A0ABX8W2V7_9GAMM</name>
<gene>
    <name evidence="1" type="ORF">FGI21_15455</name>
</gene>
<sequence length="129" mass="15465">MGASIFFRRDETIEKPEDRLTSAFIHSNYWDAFGDLLDAVFLPDYPRFHEIIKSEEGECLKFYSFVELDKEDFNKAVKIIRDYISKQQNPTKWQKMAIVVWEDVVEPYIIQDERYEAYNDFIKAYLLDT</sequence>
<protein>
    <recommendedName>
        <fullName evidence="3">CdiI immunity protein domain-containing protein</fullName>
    </recommendedName>
</protein>